<dbReference type="Proteomes" id="UP001271007">
    <property type="component" value="Unassembled WGS sequence"/>
</dbReference>
<keyword evidence="3" id="KW-1185">Reference proteome</keyword>
<comment type="caution">
    <text evidence="2">The sequence shown here is derived from an EMBL/GenBank/DDBJ whole genome shotgun (WGS) entry which is preliminary data.</text>
</comment>
<sequence>MTSNIDKLQQLTAEIHTEQAGLRKAVIANSNQIKLLADTVEKTNDRLQSLERNRDISSSRYRSGAGLRLASIPELVEAILPLLPIRDLLLAQRSGY</sequence>
<name>A0AAJ0DNQ9_9PEZI</name>
<protein>
    <submittedName>
        <fullName evidence="2">Uncharacterized protein</fullName>
    </submittedName>
</protein>
<organism evidence="2 3">
    <name type="scientific">Extremus antarcticus</name>
    <dbReference type="NCBI Taxonomy" id="702011"/>
    <lineage>
        <taxon>Eukaryota</taxon>
        <taxon>Fungi</taxon>
        <taxon>Dikarya</taxon>
        <taxon>Ascomycota</taxon>
        <taxon>Pezizomycotina</taxon>
        <taxon>Dothideomycetes</taxon>
        <taxon>Dothideomycetidae</taxon>
        <taxon>Mycosphaerellales</taxon>
        <taxon>Extremaceae</taxon>
        <taxon>Extremus</taxon>
    </lineage>
</organism>
<dbReference type="AlphaFoldDB" id="A0AAJ0DNQ9"/>
<evidence type="ECO:0000313" key="2">
    <source>
        <dbReference type="EMBL" id="KAK3053351.1"/>
    </source>
</evidence>
<evidence type="ECO:0000313" key="3">
    <source>
        <dbReference type="Proteomes" id="UP001271007"/>
    </source>
</evidence>
<reference evidence="2" key="1">
    <citation type="submission" date="2023-04" db="EMBL/GenBank/DDBJ databases">
        <title>Black Yeasts Isolated from many extreme environments.</title>
        <authorList>
            <person name="Coleine C."/>
            <person name="Stajich J.E."/>
            <person name="Selbmann L."/>
        </authorList>
    </citation>
    <scope>NUCLEOTIDE SEQUENCE</scope>
    <source>
        <strain evidence="2">CCFEE 5312</strain>
    </source>
</reference>
<proteinExistence type="predicted"/>
<accession>A0AAJ0DNQ9</accession>
<feature type="coiled-coil region" evidence="1">
    <location>
        <begin position="33"/>
        <end position="60"/>
    </location>
</feature>
<gene>
    <name evidence="2" type="ORF">LTR09_005520</name>
</gene>
<evidence type="ECO:0000256" key="1">
    <source>
        <dbReference type="SAM" id="Coils"/>
    </source>
</evidence>
<dbReference type="EMBL" id="JAWDJX010000016">
    <property type="protein sequence ID" value="KAK3053351.1"/>
    <property type="molecule type" value="Genomic_DNA"/>
</dbReference>
<keyword evidence="1" id="KW-0175">Coiled coil</keyword>